<name>A0A914Z3A2_9BILA</name>
<dbReference type="AlphaFoldDB" id="A0A914Z3A2"/>
<feature type="compositionally biased region" description="Low complexity" evidence="1">
    <location>
        <begin position="23"/>
        <end position="35"/>
    </location>
</feature>
<accession>A0A914Z3A2</accession>
<dbReference type="Proteomes" id="UP000887577">
    <property type="component" value="Unplaced"/>
</dbReference>
<evidence type="ECO:0000313" key="2">
    <source>
        <dbReference type="Proteomes" id="UP000887577"/>
    </source>
</evidence>
<organism evidence="2 3">
    <name type="scientific">Panagrolaimus superbus</name>
    <dbReference type="NCBI Taxonomy" id="310955"/>
    <lineage>
        <taxon>Eukaryota</taxon>
        <taxon>Metazoa</taxon>
        <taxon>Ecdysozoa</taxon>
        <taxon>Nematoda</taxon>
        <taxon>Chromadorea</taxon>
        <taxon>Rhabditida</taxon>
        <taxon>Tylenchina</taxon>
        <taxon>Panagrolaimomorpha</taxon>
        <taxon>Panagrolaimoidea</taxon>
        <taxon>Panagrolaimidae</taxon>
        <taxon>Panagrolaimus</taxon>
    </lineage>
</organism>
<evidence type="ECO:0000313" key="3">
    <source>
        <dbReference type="WBParaSite" id="PSU_v2.g6839.t1"/>
    </source>
</evidence>
<protein>
    <submittedName>
        <fullName evidence="3">Uncharacterized protein</fullName>
    </submittedName>
</protein>
<sequence>MSQPPPPPPPPALQDTQGSPTQSTSTKENNNNNSKDAAKKDDNNDSQHDIHQNQKPMELANPEQHKEEIGVFKKLFLKIGQSVGTVKTSEFSEDYLTAVTEMDNYNAYLQYLMRSVIKIIQQNADFIPPPDKIGPSIRSGIDAPMGEEFKNIFLF</sequence>
<evidence type="ECO:0000256" key="1">
    <source>
        <dbReference type="SAM" id="MobiDB-lite"/>
    </source>
</evidence>
<keyword evidence="2" id="KW-1185">Reference proteome</keyword>
<feature type="region of interest" description="Disordered" evidence="1">
    <location>
        <begin position="1"/>
        <end position="65"/>
    </location>
</feature>
<feature type="compositionally biased region" description="Pro residues" evidence="1">
    <location>
        <begin position="1"/>
        <end position="12"/>
    </location>
</feature>
<feature type="compositionally biased region" description="Basic and acidic residues" evidence="1">
    <location>
        <begin position="36"/>
        <end position="52"/>
    </location>
</feature>
<dbReference type="WBParaSite" id="PSU_v2.g6839.t1">
    <property type="protein sequence ID" value="PSU_v2.g6839.t1"/>
    <property type="gene ID" value="PSU_v2.g6839"/>
</dbReference>
<reference evidence="3" key="1">
    <citation type="submission" date="2022-11" db="UniProtKB">
        <authorList>
            <consortium name="WormBaseParasite"/>
        </authorList>
    </citation>
    <scope>IDENTIFICATION</scope>
</reference>
<proteinExistence type="predicted"/>